<accession>A0A6J4TFE6</accession>
<dbReference type="EMBL" id="CADCVX010000415">
    <property type="protein sequence ID" value="CAA9522284.1"/>
    <property type="molecule type" value="Genomic_DNA"/>
</dbReference>
<gene>
    <name evidence="2" type="ORF">AVDCRST_MAG91-2273</name>
</gene>
<organism evidence="2">
    <name type="scientific">uncultured Sphingomonadaceae bacterium</name>
    <dbReference type="NCBI Taxonomy" id="169976"/>
    <lineage>
        <taxon>Bacteria</taxon>
        <taxon>Pseudomonadati</taxon>
        <taxon>Pseudomonadota</taxon>
        <taxon>Alphaproteobacteria</taxon>
        <taxon>Sphingomonadales</taxon>
        <taxon>Sphingomonadaceae</taxon>
        <taxon>environmental samples</taxon>
    </lineage>
</organism>
<evidence type="ECO:0000256" key="1">
    <source>
        <dbReference type="SAM" id="MobiDB-lite"/>
    </source>
</evidence>
<feature type="compositionally biased region" description="Basic and acidic residues" evidence="1">
    <location>
        <begin position="39"/>
        <end position="50"/>
    </location>
</feature>
<name>A0A6J4TFE6_9SPHN</name>
<protein>
    <submittedName>
        <fullName evidence="2">Uncharacterized protein</fullName>
    </submittedName>
</protein>
<evidence type="ECO:0000313" key="2">
    <source>
        <dbReference type="EMBL" id="CAA9522284.1"/>
    </source>
</evidence>
<reference evidence="2" key="1">
    <citation type="submission" date="2020-02" db="EMBL/GenBank/DDBJ databases">
        <authorList>
            <person name="Meier V. D."/>
        </authorList>
    </citation>
    <scope>NUCLEOTIDE SEQUENCE</scope>
    <source>
        <strain evidence="2">AVDCRST_MAG91</strain>
    </source>
</reference>
<sequence length="107" mass="12116">MGFDLAVITLKLPISPVRSSRKELPREVNPSRNMTRAHRPQERDCAERSAHRTSWVSPRRQKMSSAAENGLRLKLPFIDGAHRPPQAQAPRPTDRSFGRDTTTGRFA</sequence>
<feature type="region of interest" description="Disordered" evidence="1">
    <location>
        <begin position="18"/>
        <end position="107"/>
    </location>
</feature>
<proteinExistence type="predicted"/>
<dbReference type="AlphaFoldDB" id="A0A6J4TFE6"/>